<evidence type="ECO:0000313" key="2">
    <source>
        <dbReference type="EMBL" id="BAC44173.1"/>
    </source>
</evidence>
<evidence type="ECO:0000313" key="3">
    <source>
        <dbReference type="Proteomes" id="UP000002522"/>
    </source>
</evidence>
<dbReference type="STRING" id="272633.gene:10731499"/>
<accession>Q8EW23</accession>
<feature type="compositionally biased region" description="Low complexity" evidence="1">
    <location>
        <begin position="768"/>
        <end position="785"/>
    </location>
</feature>
<name>Q8EW23_MALP2</name>
<dbReference type="RefSeq" id="WP_011077209.1">
    <property type="nucleotide sequence ID" value="NC_004432.1"/>
</dbReference>
<proteinExistence type="predicted"/>
<dbReference type="eggNOG" id="ENOG5030N09">
    <property type="taxonomic scope" value="Bacteria"/>
</dbReference>
<gene>
    <name evidence="2" type="ordered locus">MYPE3840</name>
</gene>
<reference evidence="2 3" key="1">
    <citation type="journal article" date="2002" name="Nucleic Acids Res.">
        <title>The complete genomic sequence of Mycoplasma penetrans, an intracellular bacterial pathogen in humans.</title>
        <authorList>
            <person name="Sasaki Y."/>
            <person name="Ishikawa J."/>
            <person name="Yamashita A."/>
            <person name="Oshima K."/>
            <person name="Kenri T."/>
            <person name="Furuya K."/>
            <person name="Yoshino C."/>
            <person name="Horino A."/>
            <person name="Shiba T."/>
            <person name="Sasaki T."/>
            <person name="Hattori M."/>
        </authorList>
    </citation>
    <scope>NUCLEOTIDE SEQUENCE [LARGE SCALE GENOMIC DNA]</scope>
    <source>
        <strain evidence="2 3">HF-2</strain>
    </source>
</reference>
<dbReference type="HOGENOM" id="CLU_269705_0_0_14"/>
<evidence type="ECO:0000256" key="1">
    <source>
        <dbReference type="SAM" id="MobiDB-lite"/>
    </source>
</evidence>
<organism evidence="2 3">
    <name type="scientific">Malacoplasma penetrans (strain HF-2)</name>
    <name type="common">Mycoplasma penetrans</name>
    <dbReference type="NCBI Taxonomy" id="272633"/>
    <lineage>
        <taxon>Bacteria</taxon>
        <taxon>Bacillati</taxon>
        <taxon>Mycoplasmatota</taxon>
        <taxon>Mycoplasmoidales</taxon>
        <taxon>Mycoplasmoidaceae</taxon>
        <taxon>Malacoplasma</taxon>
    </lineage>
</organism>
<keyword evidence="3" id="KW-1185">Reference proteome</keyword>
<dbReference type="InParanoid" id="Q8EW23"/>
<feature type="region of interest" description="Disordered" evidence="1">
    <location>
        <begin position="768"/>
        <end position="787"/>
    </location>
</feature>
<protein>
    <submittedName>
        <fullName evidence="2">Uncharacterized protein</fullName>
    </submittedName>
</protein>
<dbReference type="EMBL" id="BA000026">
    <property type="protein sequence ID" value="BAC44173.1"/>
    <property type="molecule type" value="Genomic_DNA"/>
</dbReference>
<dbReference type="Proteomes" id="UP000002522">
    <property type="component" value="Chromosome"/>
</dbReference>
<dbReference type="KEGG" id="mpe:MYPE3840"/>
<sequence length="1431" mass="160018">MKPKNKIKKVTKFLSLKKAVLFSGVTSLVVVPSSITFTLVELSRKTYSFQNKSFTSQNSLLNYVKNNSTKIANKTEGNNSSWQVTYNGQTKKFSSPESLRSYVDTLISNKGAYVTNSASYVKNQNVKSLDNIDWKQTYALNSSEEARTLTQTIYQGLNDKSFDNIDDAINSFFNNDLIKRGYYFNGTYFQNKSDLKDYLTSNYLPTNGSNSYKTIVLKGPNGSNSTAISLNDPASATASIRQFIENNSTATIKYTNSRTGQTVKIDENNINQAMNSVDNGDLSYVSMKSNEGESRYILDNSDSSNLIGPYLYNGVLDIGSFTNKSMWKKVNGISKSVYAESKINTMIGSFFSTVIVDDRALSLSEYEQDPTKDIPIFRTSLLVADGKNSFWYDENGNKMEGELSLDDWFLKQLGILSPALKQEAMNVNLQLLSGNKYNTFYKIPVMYSFLMQRVVQYGLSQEAIDLIVYYFTEVCNYIQDAIELMILNSSLLVNGDGVKFNLASFFNIGNMDYDLNTNVEYFLEKIKEWPKMIAAMDAYMGAYNNLLTTSGLIPFTSYDQSYLVENGIITNAELDSISNSLLNIYLAFSQTNYVDFLGAFVPVSDNKDIQEIYKNSEPKDWEKKIDETAANNSNSSIGVILKSAVQQNNQHQILARTVLLNEIRIYKASGYILPSGYLSLLWSKRASANKIDQYVDFVSANETLDAYKVYLAFIVDMRMKTDLINDSSLSSADNFAKTLTRVIWLTLSTSVMVTSTLKNLYNTGSKFFSSSSGSSSAGSFSDSSSTGTITQSLVDRLEELRDIPQPQTSQLWDAIGSGTVRSTGSSDSWETISERFSLGTSKTAGSGTRTTGSSQGEVIYIKPEDLFVKVAHSGTLTSEGKIEYSFSNKYEQLTKVSSIIPNPKDFQRQNTIYAQLANTTKSATSSNTIVTAKGQNGSIFHASNLNKGLSISEGNLSLILPLDEVKIQNTSTSIANEVTIRNKKGNRNANRFSGLRISYINTNSGFLEINASTTFTSKFKNKLSLTKLYNFGNKALESAKKFAQTVKKLILPIISVAFSALETYFFILDLINVDYKQDFYVYTASDGTEFIWDGGLTVSKFLGFVTYEETNIDSMKLVNPIQISLPQVEEYYYYNGRKYYDINDLKRTQLLYIIRNKYNGAYDKFTLNYSLNNNEGEYSNLTTVDQLFEHVMTSIGATKKDDGSYDFSGLKNDTSYVASISSGFKGTENMTATDYGNIAQVIVDSIRPTNIVQLPEVGENGKTTGKISTFVYPGKYYDSTTKKIVEGPSNSSNYIIDDTANAKDSSSGAYTITDESKAVKESKDKLEKSFKDKLKDIINSKEVLKNDYLFSDAKFSSLSSNINVVNLYQVNLNNQTNYFNSINEARSFLLEKLNFAKNEDVKISYSYIYNNKYFANEDELSKWVLANTITK</sequence>